<dbReference type="EMBL" id="JACEIK010001528">
    <property type="protein sequence ID" value="MCD7470124.1"/>
    <property type="molecule type" value="Genomic_DNA"/>
</dbReference>
<accession>A0ABS8THU2</accession>
<protein>
    <recommendedName>
        <fullName evidence="4">Transmembrane protein</fullName>
    </recommendedName>
</protein>
<evidence type="ECO:0008006" key="4">
    <source>
        <dbReference type="Google" id="ProtNLM"/>
    </source>
</evidence>
<name>A0ABS8THU2_DATST</name>
<sequence>MGPSEKNFFDSLNKRSNSMHNDKTYAPASFVYFENWNDTVCLRAAPLHRLVPSSHGSYKNRVNPIPSERRRLVISAALFFLLISLSFASSSETTTTKTTAINL</sequence>
<comment type="caution">
    <text evidence="2">The sequence shown here is derived from an EMBL/GenBank/DDBJ whole genome shotgun (WGS) entry which is preliminary data.</text>
</comment>
<evidence type="ECO:0000313" key="3">
    <source>
        <dbReference type="Proteomes" id="UP000823775"/>
    </source>
</evidence>
<evidence type="ECO:0000256" key="1">
    <source>
        <dbReference type="SAM" id="MobiDB-lite"/>
    </source>
</evidence>
<reference evidence="2 3" key="1">
    <citation type="journal article" date="2021" name="BMC Genomics">
        <title>Datura genome reveals duplications of psychoactive alkaloid biosynthetic genes and high mutation rate following tissue culture.</title>
        <authorList>
            <person name="Rajewski A."/>
            <person name="Carter-House D."/>
            <person name="Stajich J."/>
            <person name="Litt A."/>
        </authorList>
    </citation>
    <scope>NUCLEOTIDE SEQUENCE [LARGE SCALE GENOMIC DNA]</scope>
    <source>
        <strain evidence="2">AR-01</strain>
    </source>
</reference>
<organism evidence="2 3">
    <name type="scientific">Datura stramonium</name>
    <name type="common">Jimsonweed</name>
    <name type="synonym">Common thornapple</name>
    <dbReference type="NCBI Taxonomy" id="4076"/>
    <lineage>
        <taxon>Eukaryota</taxon>
        <taxon>Viridiplantae</taxon>
        <taxon>Streptophyta</taxon>
        <taxon>Embryophyta</taxon>
        <taxon>Tracheophyta</taxon>
        <taxon>Spermatophyta</taxon>
        <taxon>Magnoliopsida</taxon>
        <taxon>eudicotyledons</taxon>
        <taxon>Gunneridae</taxon>
        <taxon>Pentapetalae</taxon>
        <taxon>asterids</taxon>
        <taxon>lamiids</taxon>
        <taxon>Solanales</taxon>
        <taxon>Solanaceae</taxon>
        <taxon>Solanoideae</taxon>
        <taxon>Datureae</taxon>
        <taxon>Datura</taxon>
    </lineage>
</organism>
<keyword evidence="3" id="KW-1185">Reference proteome</keyword>
<proteinExistence type="predicted"/>
<dbReference type="Proteomes" id="UP000823775">
    <property type="component" value="Unassembled WGS sequence"/>
</dbReference>
<evidence type="ECO:0000313" key="2">
    <source>
        <dbReference type="EMBL" id="MCD7470124.1"/>
    </source>
</evidence>
<feature type="region of interest" description="Disordered" evidence="1">
    <location>
        <begin position="1"/>
        <end position="20"/>
    </location>
</feature>
<gene>
    <name evidence="2" type="ORF">HAX54_009709</name>
</gene>